<evidence type="ECO:0000256" key="16">
    <source>
        <dbReference type="ARBA" id="ARBA00080957"/>
    </source>
</evidence>
<keyword evidence="4" id="KW-0479">Metal-binding</keyword>
<name>A0A6P4HX43_DROKI</name>
<dbReference type="PANTHER" id="PTHR11081:SF70">
    <property type="entry name" value="FLAP ENDONUCLEASE GEN HOMOLOG 1"/>
    <property type="match status" value="1"/>
</dbReference>
<dbReference type="OrthoDB" id="2959108at2759"/>
<evidence type="ECO:0000256" key="1">
    <source>
        <dbReference type="ARBA" id="ARBA00001946"/>
    </source>
</evidence>
<feature type="region of interest" description="Disordered" evidence="17">
    <location>
        <begin position="617"/>
        <end position="641"/>
    </location>
</feature>
<dbReference type="InterPro" id="IPR029060">
    <property type="entry name" value="PIN-like_dom_sf"/>
</dbReference>
<evidence type="ECO:0000256" key="11">
    <source>
        <dbReference type="ARBA" id="ARBA00023242"/>
    </source>
</evidence>
<reference evidence="21" key="1">
    <citation type="submission" date="2025-08" db="UniProtKB">
        <authorList>
            <consortium name="RefSeq"/>
        </authorList>
    </citation>
    <scope>IDENTIFICATION</scope>
    <source>
        <strain evidence="21">14028-0561.14</strain>
        <tissue evidence="21">Whole fly</tissue>
    </source>
</reference>
<dbReference type="GO" id="GO:0005634">
    <property type="term" value="C:nucleus"/>
    <property type="evidence" value="ECO:0007669"/>
    <property type="project" value="UniProtKB-SubCell"/>
</dbReference>
<evidence type="ECO:0000256" key="6">
    <source>
        <dbReference type="ARBA" id="ARBA00022763"/>
    </source>
</evidence>
<feature type="compositionally biased region" description="Polar residues" evidence="17">
    <location>
        <begin position="630"/>
        <end position="640"/>
    </location>
</feature>
<evidence type="ECO:0000256" key="7">
    <source>
        <dbReference type="ARBA" id="ARBA00022801"/>
    </source>
</evidence>
<keyword evidence="3" id="KW-0540">Nuclease</keyword>
<dbReference type="SMART" id="SM00484">
    <property type="entry name" value="XPGI"/>
    <property type="match status" value="1"/>
</dbReference>
<gene>
    <name evidence="21" type="primary">Gen</name>
</gene>
<dbReference type="RefSeq" id="XP_017016619.1">
    <property type="nucleotide sequence ID" value="XM_017161130.3"/>
</dbReference>
<dbReference type="Gene3D" id="3.40.50.1010">
    <property type="entry name" value="5'-nuclease"/>
    <property type="match status" value="1"/>
</dbReference>
<dbReference type="GO" id="GO:0017108">
    <property type="term" value="F:5'-flap endonuclease activity"/>
    <property type="evidence" value="ECO:0007669"/>
    <property type="project" value="UniProtKB-ARBA"/>
</dbReference>
<keyword evidence="7" id="KW-0378">Hydrolase</keyword>
<dbReference type="InterPro" id="IPR006085">
    <property type="entry name" value="XPG_DNA_repair_N"/>
</dbReference>
<dbReference type="Gene3D" id="1.10.150.20">
    <property type="entry name" value="5' to 3' exonuclease, C-terminal subdomain"/>
    <property type="match status" value="1"/>
</dbReference>
<evidence type="ECO:0000256" key="12">
    <source>
        <dbReference type="ARBA" id="ARBA00038112"/>
    </source>
</evidence>
<feature type="compositionally biased region" description="Basic residues" evidence="17">
    <location>
        <begin position="503"/>
        <end position="512"/>
    </location>
</feature>
<dbReference type="GO" id="GO:0008821">
    <property type="term" value="F:crossover junction DNA endonuclease activity"/>
    <property type="evidence" value="ECO:0007669"/>
    <property type="project" value="UniProtKB-ARBA"/>
</dbReference>
<dbReference type="FunFam" id="3.40.50.1010:FF:000054">
    <property type="entry name" value="Flap endonuclease GEN"/>
    <property type="match status" value="1"/>
</dbReference>
<evidence type="ECO:0000256" key="2">
    <source>
        <dbReference type="ARBA" id="ARBA00004123"/>
    </source>
</evidence>
<accession>A0A6P4HX43</accession>
<feature type="compositionally biased region" description="Acidic residues" evidence="17">
    <location>
        <begin position="724"/>
        <end position="771"/>
    </location>
</feature>
<keyword evidence="9" id="KW-0460">Magnesium</keyword>
<evidence type="ECO:0000256" key="13">
    <source>
        <dbReference type="ARBA" id="ARBA00053976"/>
    </source>
</evidence>
<dbReference type="PANTHER" id="PTHR11081">
    <property type="entry name" value="FLAP ENDONUCLEASE FAMILY MEMBER"/>
    <property type="match status" value="1"/>
</dbReference>
<dbReference type="Pfam" id="PF18704">
    <property type="entry name" value="Chromo_2"/>
    <property type="match status" value="1"/>
</dbReference>
<dbReference type="CDD" id="cd09905">
    <property type="entry name" value="H3TH_GEN1"/>
    <property type="match status" value="1"/>
</dbReference>
<dbReference type="CDD" id="cd09869">
    <property type="entry name" value="PIN_GEN1"/>
    <property type="match status" value="1"/>
</dbReference>
<dbReference type="InterPro" id="IPR008918">
    <property type="entry name" value="HhH2"/>
</dbReference>
<dbReference type="SMART" id="SM00485">
    <property type="entry name" value="XPGN"/>
    <property type="match status" value="1"/>
</dbReference>
<evidence type="ECO:0000313" key="20">
    <source>
        <dbReference type="Proteomes" id="UP001652661"/>
    </source>
</evidence>
<evidence type="ECO:0000313" key="21">
    <source>
        <dbReference type="RefSeq" id="XP_017016619.1"/>
    </source>
</evidence>
<feature type="domain" description="XPG-I" evidence="18">
    <location>
        <begin position="130"/>
        <end position="207"/>
    </location>
</feature>
<keyword evidence="11" id="KW-0539">Nucleus</keyword>
<protein>
    <recommendedName>
        <fullName evidence="14">Flap endonuclease GEN</fullName>
    </recommendedName>
    <alternativeName>
        <fullName evidence="16">Flap structure-specific endonuclease GEN</fullName>
    </alternativeName>
    <alternativeName>
        <fullName evidence="15">Xpg-like endonuclease</fullName>
    </alternativeName>
</protein>
<dbReference type="FunFam" id="1.10.150.20:FF:000030">
    <property type="entry name" value="Flap endonuclease GEN-like 1"/>
    <property type="match status" value="1"/>
</dbReference>
<dbReference type="GO" id="GO:0046872">
    <property type="term" value="F:metal ion binding"/>
    <property type="evidence" value="ECO:0007669"/>
    <property type="project" value="UniProtKB-KW"/>
</dbReference>
<feature type="region of interest" description="Disordered" evidence="17">
    <location>
        <begin position="474"/>
        <end position="560"/>
    </location>
</feature>
<evidence type="ECO:0000256" key="15">
    <source>
        <dbReference type="ARBA" id="ARBA00076716"/>
    </source>
</evidence>
<comment type="cofactor">
    <cofactor evidence="1">
        <name>Mg(2+)</name>
        <dbReference type="ChEBI" id="CHEBI:18420"/>
    </cofactor>
</comment>
<feature type="domain" description="XPG N-terminal" evidence="19">
    <location>
        <begin position="1"/>
        <end position="95"/>
    </location>
</feature>
<dbReference type="Pfam" id="PF00752">
    <property type="entry name" value="XPG_N"/>
    <property type="match status" value="1"/>
</dbReference>
<evidence type="ECO:0000256" key="14">
    <source>
        <dbReference type="ARBA" id="ARBA00070746"/>
    </source>
</evidence>
<comment type="function">
    <text evidence="13">Endonuclease which cleaves flap structures at the junction between single-stranded DNA and double-stranded DNA. Specific for 5'-overhanging flap structures in which the 5'-upstream of the flap is completely double-stranded. Prefers the blocked-flap structures similar to those occurring at replication forks, in which the 5' single-strand overhang of the flap is double-stranded. Also possesses weak 5'- to 3'-exonuclease activity on nicked but not gapped double-stranded DNA. Does not cleave bubble-like or Holliday junction substrates.</text>
</comment>
<feature type="region of interest" description="Disordered" evidence="17">
    <location>
        <begin position="713"/>
        <end position="771"/>
    </location>
</feature>
<evidence type="ECO:0000259" key="19">
    <source>
        <dbReference type="SMART" id="SM00485"/>
    </source>
</evidence>
<sequence length="771" mass="87904">MGVKELWTVLTPHAERKPINELRGKKVAIDLAGWVCESLNVVDYFVHPRHHLKNLFFRTCYLIWEKVTPVFVLEGVAPKLKSQVIAKRNELQFRGVKPKEASAGSSQAPKGDKGRTRFNHVLKQCETLLLSMGIQCVQGPGEAEAYCAFLNKHGLVDGVISQDSDCFAYGAVRVYRNFSVSTQGAQAASGGAVDIYDMREITARMDFGQHKIIVMALLCGCDYCPDGIGGIGKDGVLKLFNKYKETEILAKLRNWRQETSKYNALEIRVDDKSVCSNCGHLGKTQSHTRSGCSECRTHRGCDESLWKEQRLSIKAELALRRKALLAPEFPNEEIIAEFLSEPDTIPSINLNWRQPNLVKFIKQIGHLLQWPEIYCFQKFFPILTRWQVQQSKQEKALIEPREILKKRTVKGVASLELKWHDPSGSFKGLIPDEQVAEFELEHPKGIEELFYTIEPLDMMEQAFPDLVSAFFKSKEKPPKKTTRKKKTASEEKENEPEQEVKPKPKRVVRKKKTPAEPGQPLLQQFLNRGKESHQTPIKSSPLQQRQQCSSTPITKCLPSDLESDCDEEEFNMSDIVKGIISNPKARPALLTQHQGHQLHYEPMAEDLSLRLAQMSLGGEEEAQTKRDLSQMEQQPPSSKRFSLDDSFDRLVNGNPRKASHIIEPARTPVERFKLKQRLSIRIPSPVKPLASVSFFFNQSSDQGDAFEELMNSSLLIEKNKEEVEREDEEDNEDEEEDQDSQQEDEKEEEQDEEQENEQQEDEDDDLIVISD</sequence>
<comment type="similarity">
    <text evidence="12">Belongs to the XPG/RAD2 endonuclease family. GEN subfamily.</text>
</comment>
<dbReference type="InterPro" id="IPR036279">
    <property type="entry name" value="5-3_exonuclease_C_sf"/>
</dbReference>
<dbReference type="SUPFAM" id="SSF88723">
    <property type="entry name" value="PIN domain-like"/>
    <property type="match status" value="1"/>
</dbReference>
<evidence type="ECO:0000256" key="17">
    <source>
        <dbReference type="SAM" id="MobiDB-lite"/>
    </source>
</evidence>
<evidence type="ECO:0000256" key="4">
    <source>
        <dbReference type="ARBA" id="ARBA00022723"/>
    </source>
</evidence>
<keyword evidence="5 21" id="KW-0255">Endonuclease</keyword>
<evidence type="ECO:0000256" key="5">
    <source>
        <dbReference type="ARBA" id="ARBA00022759"/>
    </source>
</evidence>
<evidence type="ECO:0000256" key="3">
    <source>
        <dbReference type="ARBA" id="ARBA00022722"/>
    </source>
</evidence>
<keyword evidence="8" id="KW-0269">Exonuclease</keyword>
<dbReference type="SUPFAM" id="SSF47807">
    <property type="entry name" value="5' to 3' exonuclease, C-terminal subdomain"/>
    <property type="match status" value="1"/>
</dbReference>
<dbReference type="Pfam" id="PF00867">
    <property type="entry name" value="XPG_I"/>
    <property type="match status" value="1"/>
</dbReference>
<dbReference type="SMART" id="SM00279">
    <property type="entry name" value="HhH2"/>
    <property type="match status" value="1"/>
</dbReference>
<feature type="compositionally biased region" description="Polar residues" evidence="17">
    <location>
        <begin position="534"/>
        <end position="553"/>
    </location>
</feature>
<keyword evidence="20" id="KW-1185">Reference proteome</keyword>
<dbReference type="Proteomes" id="UP001652661">
    <property type="component" value="Chromosome 3L"/>
</dbReference>
<dbReference type="InterPro" id="IPR006084">
    <property type="entry name" value="XPG/Rad2"/>
</dbReference>
<dbReference type="InterPro" id="IPR006086">
    <property type="entry name" value="XPG-I_dom"/>
</dbReference>
<organism evidence="20 21">
    <name type="scientific">Drosophila kikkawai</name>
    <name type="common">Fruit fly</name>
    <dbReference type="NCBI Taxonomy" id="30033"/>
    <lineage>
        <taxon>Eukaryota</taxon>
        <taxon>Metazoa</taxon>
        <taxon>Ecdysozoa</taxon>
        <taxon>Arthropoda</taxon>
        <taxon>Hexapoda</taxon>
        <taxon>Insecta</taxon>
        <taxon>Pterygota</taxon>
        <taxon>Neoptera</taxon>
        <taxon>Endopterygota</taxon>
        <taxon>Diptera</taxon>
        <taxon>Brachycera</taxon>
        <taxon>Muscomorpha</taxon>
        <taxon>Ephydroidea</taxon>
        <taxon>Drosophilidae</taxon>
        <taxon>Drosophila</taxon>
        <taxon>Sophophora</taxon>
    </lineage>
</organism>
<dbReference type="PRINTS" id="PR00853">
    <property type="entry name" value="XPGRADSUPER"/>
</dbReference>
<comment type="subcellular location">
    <subcellularLocation>
        <location evidence="2">Nucleus</location>
    </subcellularLocation>
</comment>
<dbReference type="GO" id="GO:0004527">
    <property type="term" value="F:exonuclease activity"/>
    <property type="evidence" value="ECO:0007669"/>
    <property type="project" value="UniProtKB-KW"/>
</dbReference>
<proteinExistence type="inferred from homology"/>
<evidence type="ECO:0000256" key="10">
    <source>
        <dbReference type="ARBA" id="ARBA00023204"/>
    </source>
</evidence>
<evidence type="ECO:0000259" key="18">
    <source>
        <dbReference type="SMART" id="SM00484"/>
    </source>
</evidence>
<keyword evidence="10" id="KW-0234">DNA repair</keyword>
<evidence type="ECO:0000256" key="9">
    <source>
        <dbReference type="ARBA" id="ARBA00022842"/>
    </source>
</evidence>
<evidence type="ECO:0000256" key="8">
    <source>
        <dbReference type="ARBA" id="ARBA00022839"/>
    </source>
</evidence>
<dbReference type="AlphaFoldDB" id="A0A6P4HX43"/>
<dbReference type="GO" id="GO:0006281">
    <property type="term" value="P:DNA repair"/>
    <property type="evidence" value="ECO:0007669"/>
    <property type="project" value="UniProtKB-KW"/>
</dbReference>
<dbReference type="GO" id="GO:0000400">
    <property type="term" value="F:four-way junction DNA binding"/>
    <property type="evidence" value="ECO:0007669"/>
    <property type="project" value="UniProtKB-ARBA"/>
</dbReference>
<keyword evidence="6" id="KW-0227">DNA damage</keyword>
<dbReference type="InterPro" id="IPR041012">
    <property type="entry name" value="GEN_chromo"/>
</dbReference>